<dbReference type="RefSeq" id="WP_067774423.1">
    <property type="nucleotide sequence ID" value="NZ_LIGX01000018.1"/>
</dbReference>
<gene>
    <name evidence="1" type="ORF">PYTT_1598</name>
</gene>
<dbReference type="AlphaFoldDB" id="A0A1C7PD13"/>
<reference evidence="2" key="1">
    <citation type="submission" date="2016-09" db="EMBL/GenBank/DDBJ databases">
        <authorList>
            <person name="Koehorst J."/>
        </authorList>
    </citation>
    <scope>NUCLEOTIDE SEQUENCE [LARGE SCALE GENOMIC DNA]</scope>
</reference>
<sequence length="116" mass="14096">MDRPLKLLGEYFLMPALDSGQREWLKLELWLDGEKARIYPRLYARDEFRVVSGDDEPRELKKWFWFEECGWFLPWGCAVLTISEEEAVCIVQEYVERRMRGEDVPEEVQRMLYEER</sequence>
<dbReference type="STRING" id="1679444.PYTT_1598"/>
<dbReference type="EMBL" id="LT629973">
    <property type="protein sequence ID" value="SEH90629.1"/>
    <property type="molecule type" value="Genomic_DNA"/>
</dbReference>
<evidence type="ECO:0000313" key="1">
    <source>
        <dbReference type="EMBL" id="SEH90629.1"/>
    </source>
</evidence>
<dbReference type="Proteomes" id="UP000176204">
    <property type="component" value="Chromosome I"/>
</dbReference>
<keyword evidence="2" id="KW-1185">Reference proteome</keyword>
<name>A0A1C7PD13_9BACT</name>
<proteinExistence type="predicted"/>
<organism evidence="1 2">
    <name type="scientific">Akkermansia glycaniphila</name>
    <dbReference type="NCBI Taxonomy" id="1679444"/>
    <lineage>
        <taxon>Bacteria</taxon>
        <taxon>Pseudomonadati</taxon>
        <taxon>Verrucomicrobiota</taxon>
        <taxon>Verrucomicrobiia</taxon>
        <taxon>Verrucomicrobiales</taxon>
        <taxon>Akkermansiaceae</taxon>
        <taxon>Akkermansia</taxon>
    </lineage>
</organism>
<evidence type="ECO:0000313" key="2">
    <source>
        <dbReference type="Proteomes" id="UP000176204"/>
    </source>
</evidence>
<accession>A0A1C7PD13</accession>
<protein>
    <submittedName>
        <fullName evidence="1">Uncharacterized protein</fullName>
    </submittedName>
</protein>
<dbReference type="KEGG" id="agl:PYTT_1598"/>